<accession>A0A2U8I3M8</accession>
<evidence type="ECO:0008006" key="6">
    <source>
        <dbReference type="Google" id="ProtNLM"/>
    </source>
</evidence>
<dbReference type="AlphaFoldDB" id="A0A2U8I3M8"/>
<evidence type="ECO:0000313" key="2">
    <source>
        <dbReference type="EMBL" id="AWK13302.1"/>
    </source>
</evidence>
<dbReference type="KEGG" id="fsm:CCS41_03175"/>
<name>A0A2U8I3M8_9GAMM</name>
<protein>
    <recommendedName>
        <fullName evidence="6">Helix-turn-helix domain-containing protein</fullName>
    </recommendedName>
</protein>
<evidence type="ECO:0000256" key="1">
    <source>
        <dbReference type="SAM" id="MobiDB-lite"/>
    </source>
</evidence>
<dbReference type="InterPro" id="IPR036388">
    <property type="entry name" value="WH-like_DNA-bd_sf"/>
</dbReference>
<dbReference type="Pfam" id="PF13730">
    <property type="entry name" value="HTH_36"/>
    <property type="match status" value="1"/>
</dbReference>
<dbReference type="OrthoDB" id="9151463at2"/>
<dbReference type="RefSeq" id="WP_119797011.1">
    <property type="nucleotide sequence ID" value="NZ_CP021659.1"/>
</dbReference>
<sequence>MSMKLMTHAMSIKVGNPLRKLILLKLADNANDQGECWPSVPYIAHQCEMTDRSVQKHLHQLAVDGLLWIEYRKNEQGVNKSNVYHLTLNNAPKVKGENKSPGEDTGSPPGESRTLGGVSGTRGSASGTPGRGESGTPRISHSFEPVIEPVIEPNTPTASKICAIKVDECPAKREDPIPHPDCFPAQRNSPHVDTQTSLASRYAFEGKIIRLTPQDFDSWQTLFPHLDLVYELTRLDLEFRHDTPKSWFCTASQKLNYQNKRAVDGTTFKRVSGDRFAKKDYGTTVFPAWMEG</sequence>
<organism evidence="3 5">
    <name type="scientific">Candidatus Fukatsuia symbiotica</name>
    <dbReference type="NCBI Taxonomy" id="1878942"/>
    <lineage>
        <taxon>Bacteria</taxon>
        <taxon>Pseudomonadati</taxon>
        <taxon>Pseudomonadota</taxon>
        <taxon>Gammaproteobacteria</taxon>
        <taxon>Enterobacterales</taxon>
        <taxon>Yersiniaceae</taxon>
        <taxon>Candidatus Fukatsuia</taxon>
    </lineage>
</organism>
<dbReference type="Proteomes" id="UP000261875">
    <property type="component" value="Chromosome"/>
</dbReference>
<dbReference type="Gene3D" id="1.10.10.10">
    <property type="entry name" value="Winged helix-like DNA-binding domain superfamily/Winged helix DNA-binding domain"/>
    <property type="match status" value="1"/>
</dbReference>
<dbReference type="EMBL" id="CP021659">
    <property type="protein sequence ID" value="AWK14139.1"/>
    <property type="molecule type" value="Genomic_DNA"/>
</dbReference>
<evidence type="ECO:0000313" key="4">
    <source>
        <dbReference type="EMBL" id="AWK14139.1"/>
    </source>
</evidence>
<evidence type="ECO:0000313" key="3">
    <source>
        <dbReference type="EMBL" id="AWK13708.1"/>
    </source>
</evidence>
<dbReference type="KEGG" id="fsm:CCS41_00415"/>
<feature type="region of interest" description="Disordered" evidence="1">
    <location>
        <begin position="89"/>
        <end position="140"/>
    </location>
</feature>
<gene>
    <name evidence="2" type="ORF">CCS41_00415</name>
    <name evidence="3" type="ORF">CCS41_03175</name>
    <name evidence="4" type="ORF">CCS41_06040</name>
</gene>
<dbReference type="KEGG" id="fsm:CCS41_06040"/>
<proteinExistence type="predicted"/>
<evidence type="ECO:0000313" key="5">
    <source>
        <dbReference type="Proteomes" id="UP000261875"/>
    </source>
</evidence>
<dbReference type="EMBL" id="CP021659">
    <property type="protein sequence ID" value="AWK13302.1"/>
    <property type="molecule type" value="Genomic_DNA"/>
</dbReference>
<dbReference type="EMBL" id="CP021659">
    <property type="protein sequence ID" value="AWK13708.1"/>
    <property type="molecule type" value="Genomic_DNA"/>
</dbReference>
<reference evidence="3 5" key="1">
    <citation type="submission" date="2017-05" db="EMBL/GenBank/DDBJ databases">
        <title>Genome sequence of Candidatus Fukatsuia symbiotica and Candidatus Hamiltonella defensa from Acyrthosiphon pisum strain 5D.</title>
        <authorList>
            <person name="Patel V.A."/>
            <person name="Chevignon G."/>
            <person name="Russell J.A."/>
            <person name="Oliver K.M."/>
        </authorList>
    </citation>
    <scope>NUCLEOTIDE SEQUENCE [LARGE SCALE GENOMIC DNA]</scope>
    <source>
        <strain evidence="3 5">5D</strain>
    </source>
</reference>
<keyword evidence="5" id="KW-1185">Reference proteome</keyword>